<evidence type="ECO:0000256" key="2">
    <source>
        <dbReference type="ARBA" id="ARBA00022679"/>
    </source>
</evidence>
<dbReference type="Proteomes" id="UP000321571">
    <property type="component" value="Unassembled WGS sequence"/>
</dbReference>
<dbReference type="EMBL" id="VDUX01000006">
    <property type="protein sequence ID" value="TXL57597.1"/>
    <property type="molecule type" value="Genomic_DNA"/>
</dbReference>
<dbReference type="InterPro" id="IPR028098">
    <property type="entry name" value="Glyco_trans_4-like_N"/>
</dbReference>
<dbReference type="GO" id="GO:0016757">
    <property type="term" value="F:glycosyltransferase activity"/>
    <property type="evidence" value="ECO:0007669"/>
    <property type="project" value="UniProtKB-KW"/>
</dbReference>
<evidence type="ECO:0000259" key="3">
    <source>
        <dbReference type="Pfam" id="PF00534"/>
    </source>
</evidence>
<dbReference type="RefSeq" id="WP_147687122.1">
    <property type="nucleotide sequence ID" value="NZ_VDUX01000006.1"/>
</dbReference>
<dbReference type="PANTHER" id="PTHR46401:SF2">
    <property type="entry name" value="GLYCOSYLTRANSFERASE WBBK-RELATED"/>
    <property type="match status" value="1"/>
</dbReference>
<feature type="domain" description="Glycosyltransferase subfamily 4-like N-terminal" evidence="4">
    <location>
        <begin position="19"/>
        <end position="164"/>
    </location>
</feature>
<keyword evidence="1" id="KW-0328">Glycosyltransferase</keyword>
<comment type="caution">
    <text evidence="5">The sequence shown here is derived from an EMBL/GenBank/DDBJ whole genome shotgun (WGS) entry which is preliminary data.</text>
</comment>
<evidence type="ECO:0000313" key="5">
    <source>
        <dbReference type="EMBL" id="TXL57597.1"/>
    </source>
</evidence>
<accession>A0A5C8ND92</accession>
<dbReference type="Gene3D" id="3.40.50.2000">
    <property type="entry name" value="Glycogen Phosphorylase B"/>
    <property type="match status" value="1"/>
</dbReference>
<evidence type="ECO:0000256" key="1">
    <source>
        <dbReference type="ARBA" id="ARBA00022676"/>
    </source>
</evidence>
<keyword evidence="6" id="KW-1185">Reference proteome</keyword>
<dbReference type="AlphaFoldDB" id="A0A5C8ND92"/>
<evidence type="ECO:0000313" key="6">
    <source>
        <dbReference type="Proteomes" id="UP000321571"/>
    </source>
</evidence>
<dbReference type="SUPFAM" id="SSF53756">
    <property type="entry name" value="UDP-Glycosyltransferase/glycogen phosphorylase"/>
    <property type="match status" value="1"/>
</dbReference>
<proteinExistence type="predicted"/>
<dbReference type="OrthoDB" id="9801609at2"/>
<evidence type="ECO:0000259" key="4">
    <source>
        <dbReference type="Pfam" id="PF13579"/>
    </source>
</evidence>
<reference evidence="5 6" key="1">
    <citation type="submission" date="2019-06" db="EMBL/GenBank/DDBJ databases">
        <title>Aeromicrobium sp. nov., isolated from a maize field.</title>
        <authorList>
            <person name="Lin S.-Y."/>
            <person name="Tsai C.-F."/>
            <person name="Young C.-C."/>
        </authorList>
    </citation>
    <scope>NUCLEOTIDE SEQUENCE [LARGE SCALE GENOMIC DNA]</scope>
    <source>
        <strain evidence="5 6">CC-CFT486</strain>
    </source>
</reference>
<gene>
    <name evidence="5" type="ORF">FHP06_12455</name>
</gene>
<dbReference type="InterPro" id="IPR001296">
    <property type="entry name" value="Glyco_trans_1"/>
</dbReference>
<dbReference type="PANTHER" id="PTHR46401">
    <property type="entry name" value="GLYCOSYLTRANSFERASE WBBK-RELATED"/>
    <property type="match status" value="1"/>
</dbReference>
<sequence>MHIVFDAFGIKPGSGSIVIGNMVQGWSELPHGDRITVLTEGESPFPLPPGVELQSVESPVSGKLGTAWRRSFGLRRKTKAIGADAVVCAVTASALAGTKAKRAVVVHDLRHELRPAQFSRQSRAVRAVTWGWSLRTADAVFTITGRTQDDLEKSRPWLKGRTTVAYYGADHVDTWGEPKPESPPWAVAFGQTSNKNVHEVLHGWALFCEKNDDMTLRLVAMSKADREVCTALVAELGIQDRVELMPFLEDKEFQRCFTGASLVIFPSDFEGFGLPAIEALRLRVPVVISTDPAVVEISGGHATIAHDIRPETLAAAMHEALERTPEQLDAGREYTESFKWSKMAQTIRDGILAS</sequence>
<keyword evidence="2 5" id="KW-0808">Transferase</keyword>
<name>A0A5C8ND92_9ACTN</name>
<protein>
    <submittedName>
        <fullName evidence="5">Glycosyltransferase family 4 protein</fullName>
    </submittedName>
</protein>
<organism evidence="5 6">
    <name type="scientific">Aeromicrobium terrae</name>
    <dbReference type="NCBI Taxonomy" id="2498846"/>
    <lineage>
        <taxon>Bacteria</taxon>
        <taxon>Bacillati</taxon>
        <taxon>Actinomycetota</taxon>
        <taxon>Actinomycetes</taxon>
        <taxon>Propionibacteriales</taxon>
        <taxon>Nocardioidaceae</taxon>
        <taxon>Aeromicrobium</taxon>
    </lineage>
</organism>
<dbReference type="Pfam" id="PF13579">
    <property type="entry name" value="Glyco_trans_4_4"/>
    <property type="match status" value="1"/>
</dbReference>
<feature type="domain" description="Glycosyl transferase family 1" evidence="3">
    <location>
        <begin position="179"/>
        <end position="329"/>
    </location>
</feature>
<dbReference type="Pfam" id="PF00534">
    <property type="entry name" value="Glycos_transf_1"/>
    <property type="match status" value="1"/>
</dbReference>